<dbReference type="InterPro" id="IPR017790">
    <property type="entry name" value="Penicillin-binding_protein_2"/>
</dbReference>
<protein>
    <submittedName>
        <fullName evidence="16">Penicillin-binding protein 2</fullName>
        <ecNumber evidence="16">3.4.16.4</ecNumber>
    </submittedName>
</protein>
<dbReference type="SUPFAM" id="SSF56601">
    <property type="entry name" value="beta-lactamase/transpeptidase-like"/>
    <property type="match status" value="1"/>
</dbReference>
<keyword evidence="4" id="KW-0997">Cell inner membrane</keyword>
<evidence type="ECO:0000256" key="9">
    <source>
        <dbReference type="ARBA" id="ARBA00022960"/>
    </source>
</evidence>
<dbReference type="GO" id="GO:0009002">
    <property type="term" value="F:serine-type D-Ala-D-Ala carboxypeptidase activity"/>
    <property type="evidence" value="ECO:0007669"/>
    <property type="project" value="UniProtKB-EC"/>
</dbReference>
<dbReference type="InterPro" id="IPR050515">
    <property type="entry name" value="Beta-lactam/transpept"/>
</dbReference>
<keyword evidence="17" id="KW-1185">Reference proteome</keyword>
<sequence>MQKSLLLYTLITLVGLVFIGRLFQLQIVRGESYDPIHNSAVEKKFDYPERGYVYDRNGKLLIANQLSYDVMVQPNKVKPLDTLEFCKLLKITKEDFYKRFNRSVNFASYKPSVFLKQLAKEDFAFLQEKLHKYKGFFIQKRIIRDYPFKSAANVVGYISEVNNQLAKSSMYYEQGELIGKAGVEKQYELFLRGRKGKKYYRKNKLNNIVGSFKNGAYDTLPENGKDLTLTLDLDLQQYGEKLMKNKRGGIVAIEPATGEILALVTAPSYDPNMMVGRKRSPNSVILMDPNNLEKPTYDRGLKASYPPGSPFKMMNALIGLQEGVINESTTFKCFNGYRYGSRKGEFMGCHCNIYNRPISLKTAIAKSCNSYFSNTYKRIVEKDNKPSEGLDSWANHVKSFGLGNYLGYDLPQGSPGFIPVGKYYDNAYRYSWNASTNISNAIGQGEVQTTPIQLANFTAAIANRGYFYTPHILKKVNNQPIDNPNFTKKKVTSINKEYFDPVVEAMHEVFKTGTGSGVKVKGIDICGKTGTSENYAVVDGKRIKLEDHSILVAFAPKDNPKIAIAIFVENGGYGSRIAAPITSLMIEKYLNGKISEATKYRETNMLNISLKSEYDKLIPKTEEEIASGTK</sequence>
<evidence type="ECO:0000256" key="4">
    <source>
        <dbReference type="ARBA" id="ARBA00022519"/>
    </source>
</evidence>
<reference evidence="16 17" key="1">
    <citation type="submission" date="2024-03" db="EMBL/GenBank/DDBJ databases">
        <authorList>
            <person name="Cao K."/>
        </authorList>
    </citation>
    <scope>NUCLEOTIDE SEQUENCE [LARGE SCALE GENOMIC DNA]</scope>
    <source>
        <strain evidence="16 17">MCCC 1K00696</strain>
    </source>
</reference>
<feature type="domain" description="Penicillin-binding protein transpeptidase" evidence="14">
    <location>
        <begin position="248"/>
        <end position="583"/>
    </location>
</feature>
<evidence type="ECO:0000256" key="10">
    <source>
        <dbReference type="ARBA" id="ARBA00022984"/>
    </source>
</evidence>
<organism evidence="16 17">
    <name type="scientific">Polaribacter marinaquae</name>
    <dbReference type="NCBI Taxonomy" id="1642819"/>
    <lineage>
        <taxon>Bacteria</taxon>
        <taxon>Pseudomonadati</taxon>
        <taxon>Bacteroidota</taxon>
        <taxon>Flavobacteriia</taxon>
        <taxon>Flavobacteriales</taxon>
        <taxon>Flavobacteriaceae</taxon>
    </lineage>
</organism>
<keyword evidence="3" id="KW-1003">Cell membrane</keyword>
<dbReference type="PANTHER" id="PTHR30627:SF2">
    <property type="entry name" value="PEPTIDOGLYCAN D,D-TRANSPEPTIDASE MRDA"/>
    <property type="match status" value="1"/>
</dbReference>
<dbReference type="InterPro" id="IPR001460">
    <property type="entry name" value="PCN-bd_Tpept"/>
</dbReference>
<keyword evidence="11" id="KW-1133">Transmembrane helix</keyword>
<dbReference type="EMBL" id="CP150496">
    <property type="protein sequence ID" value="WYW55092.1"/>
    <property type="molecule type" value="Genomic_DNA"/>
</dbReference>
<keyword evidence="8 16" id="KW-0378">Hydrolase</keyword>
<comment type="subcellular location">
    <subcellularLocation>
        <location evidence="2">Cell membrane</location>
    </subcellularLocation>
    <subcellularLocation>
        <location evidence="1">Membrane</location>
        <topology evidence="1">Single-pass membrane protein</topology>
    </subcellularLocation>
</comment>
<evidence type="ECO:0000313" key="17">
    <source>
        <dbReference type="Proteomes" id="UP001491088"/>
    </source>
</evidence>
<evidence type="ECO:0000256" key="7">
    <source>
        <dbReference type="ARBA" id="ARBA00022692"/>
    </source>
</evidence>
<feature type="domain" description="Penicillin-binding protein dimerisation" evidence="15">
    <location>
        <begin position="47"/>
        <end position="210"/>
    </location>
</feature>
<keyword evidence="6" id="KW-0645">Protease</keyword>
<dbReference type="Gene3D" id="3.40.710.10">
    <property type="entry name" value="DD-peptidase/beta-lactamase superfamily"/>
    <property type="match status" value="1"/>
</dbReference>
<proteinExistence type="predicted"/>
<dbReference type="PANTHER" id="PTHR30627">
    <property type="entry name" value="PEPTIDOGLYCAN D,D-TRANSPEPTIDASE"/>
    <property type="match status" value="1"/>
</dbReference>
<evidence type="ECO:0000256" key="1">
    <source>
        <dbReference type="ARBA" id="ARBA00004167"/>
    </source>
</evidence>
<evidence type="ECO:0000256" key="3">
    <source>
        <dbReference type="ARBA" id="ARBA00022475"/>
    </source>
</evidence>
<keyword evidence="12" id="KW-0472">Membrane</keyword>
<dbReference type="Proteomes" id="UP001491088">
    <property type="component" value="Chromosome"/>
</dbReference>
<accession>A0ABZ2TPN2</accession>
<evidence type="ECO:0000256" key="8">
    <source>
        <dbReference type="ARBA" id="ARBA00022801"/>
    </source>
</evidence>
<keyword evidence="5 16" id="KW-0121">Carboxypeptidase</keyword>
<name>A0ABZ2TPN2_9FLAO</name>
<evidence type="ECO:0000256" key="5">
    <source>
        <dbReference type="ARBA" id="ARBA00022645"/>
    </source>
</evidence>
<dbReference type="Gene3D" id="3.30.1390.30">
    <property type="entry name" value="Penicillin-binding protein 2a, domain 3"/>
    <property type="match status" value="1"/>
</dbReference>
<dbReference type="Pfam" id="PF03717">
    <property type="entry name" value="PBP_dimer"/>
    <property type="match status" value="1"/>
</dbReference>
<evidence type="ECO:0000256" key="12">
    <source>
        <dbReference type="ARBA" id="ARBA00023136"/>
    </source>
</evidence>
<evidence type="ECO:0000256" key="11">
    <source>
        <dbReference type="ARBA" id="ARBA00022989"/>
    </source>
</evidence>
<evidence type="ECO:0000256" key="6">
    <source>
        <dbReference type="ARBA" id="ARBA00022670"/>
    </source>
</evidence>
<dbReference type="InterPro" id="IPR005311">
    <property type="entry name" value="PBP_dimer"/>
</dbReference>
<keyword evidence="13" id="KW-0961">Cell wall biogenesis/degradation</keyword>
<dbReference type="EC" id="3.4.16.4" evidence="16"/>
<dbReference type="InterPro" id="IPR012338">
    <property type="entry name" value="Beta-lactam/transpept-like"/>
</dbReference>
<evidence type="ECO:0000256" key="2">
    <source>
        <dbReference type="ARBA" id="ARBA00004236"/>
    </source>
</evidence>
<dbReference type="InterPro" id="IPR036138">
    <property type="entry name" value="PBP_dimer_sf"/>
</dbReference>
<dbReference type="NCBIfam" id="TIGR03423">
    <property type="entry name" value="pbp2_mrdA"/>
    <property type="match status" value="1"/>
</dbReference>
<dbReference type="RefSeq" id="WP_340932389.1">
    <property type="nucleotide sequence ID" value="NZ_CP150496.1"/>
</dbReference>
<evidence type="ECO:0000259" key="14">
    <source>
        <dbReference type="Pfam" id="PF00905"/>
    </source>
</evidence>
<gene>
    <name evidence="16" type="primary">mrdA</name>
    <name evidence="16" type="ORF">WG950_11185</name>
</gene>
<dbReference type="Pfam" id="PF00905">
    <property type="entry name" value="Transpeptidase"/>
    <property type="match status" value="1"/>
</dbReference>
<keyword evidence="7" id="KW-0812">Transmembrane</keyword>
<dbReference type="SUPFAM" id="SSF56519">
    <property type="entry name" value="Penicillin binding protein dimerisation domain"/>
    <property type="match status" value="1"/>
</dbReference>
<keyword evidence="10" id="KW-0573">Peptidoglycan synthesis</keyword>
<evidence type="ECO:0000313" key="16">
    <source>
        <dbReference type="EMBL" id="WYW55092.1"/>
    </source>
</evidence>
<evidence type="ECO:0000256" key="13">
    <source>
        <dbReference type="ARBA" id="ARBA00023316"/>
    </source>
</evidence>
<evidence type="ECO:0000259" key="15">
    <source>
        <dbReference type="Pfam" id="PF03717"/>
    </source>
</evidence>
<keyword evidence="9" id="KW-0133">Cell shape</keyword>
<dbReference type="Gene3D" id="3.90.1310.10">
    <property type="entry name" value="Penicillin-binding protein 2a (Domain 2)"/>
    <property type="match status" value="1"/>
</dbReference>